<evidence type="ECO:0000313" key="1">
    <source>
        <dbReference type="EMBL" id="MCC1483755.1"/>
    </source>
</evidence>
<gene>
    <name evidence="1" type="ORF">J1C55_04055</name>
</gene>
<accession>A0ABS8EMF9</accession>
<reference evidence="2" key="1">
    <citation type="submission" date="2021-03" db="EMBL/GenBank/DDBJ databases">
        <title>Genome of Cognatishimia sp. F0-27.</title>
        <authorList>
            <person name="Ping X."/>
        </authorList>
    </citation>
    <scope>NUCLEOTIDE SEQUENCE [LARGE SCALE GENOMIC DNA]</scope>
    <source>
        <strain evidence="2">E313</strain>
    </source>
</reference>
<dbReference type="RefSeq" id="WP_227476208.1">
    <property type="nucleotide sequence ID" value="NZ_JAFMPT010000004.1"/>
</dbReference>
<comment type="caution">
    <text evidence="1">The sequence shown here is derived from an EMBL/GenBank/DDBJ whole genome shotgun (WGS) entry which is preliminary data.</text>
</comment>
<sequence>MKKYVLLVLTGFLLSCSSDDTNNNCNFLINVGVNATIDLNLPQFSQLQFPSSVVRLEGQGNAGIILVRVNNSTIRAWDGADPNHVFDTCSRLEINGISATCGCADANEYELISGQILGDNPQPCTLREYRVEAIGSNRFLITN</sequence>
<protein>
    <recommendedName>
        <fullName evidence="3">Ferredoxin subunit of nitrite reductase or a ring-hydroxylating dioxygenase</fullName>
    </recommendedName>
</protein>
<keyword evidence="2" id="KW-1185">Reference proteome</keyword>
<evidence type="ECO:0000313" key="2">
    <source>
        <dbReference type="Proteomes" id="UP000778797"/>
    </source>
</evidence>
<dbReference type="Proteomes" id="UP000778797">
    <property type="component" value="Unassembled WGS sequence"/>
</dbReference>
<proteinExistence type="predicted"/>
<dbReference type="PROSITE" id="PS51257">
    <property type="entry name" value="PROKAR_LIPOPROTEIN"/>
    <property type="match status" value="1"/>
</dbReference>
<evidence type="ECO:0008006" key="3">
    <source>
        <dbReference type="Google" id="ProtNLM"/>
    </source>
</evidence>
<name>A0ABS8EMF9_9FLAO</name>
<reference evidence="2" key="2">
    <citation type="submission" date="2023-07" db="EMBL/GenBank/DDBJ databases">
        <title>Genome of Winogradskyella sp. E313.</title>
        <authorList>
            <person name="Zhou Y."/>
        </authorList>
    </citation>
    <scope>NUCLEOTIDE SEQUENCE [LARGE SCALE GENOMIC DNA]</scope>
    <source>
        <strain evidence="2">E313</strain>
    </source>
</reference>
<dbReference type="EMBL" id="JAFMPT010000004">
    <property type="protein sequence ID" value="MCC1483755.1"/>
    <property type="molecule type" value="Genomic_DNA"/>
</dbReference>
<organism evidence="1 2">
    <name type="scientific">Winogradskyella immobilis</name>
    <dbReference type="NCBI Taxonomy" id="2816852"/>
    <lineage>
        <taxon>Bacteria</taxon>
        <taxon>Pseudomonadati</taxon>
        <taxon>Bacteroidota</taxon>
        <taxon>Flavobacteriia</taxon>
        <taxon>Flavobacteriales</taxon>
        <taxon>Flavobacteriaceae</taxon>
        <taxon>Winogradskyella</taxon>
    </lineage>
</organism>